<keyword evidence="2" id="KW-0378">Hydrolase</keyword>
<evidence type="ECO:0000313" key="5">
    <source>
        <dbReference type="EMBL" id="QKX57722.1"/>
    </source>
</evidence>
<protein>
    <recommendedName>
        <fullName evidence="4">Peptidase A1 domain-containing protein</fullName>
    </recommendedName>
</protein>
<dbReference type="SUPFAM" id="SSF50630">
    <property type="entry name" value="Acid proteases"/>
    <property type="match status" value="1"/>
</dbReference>
<reference evidence="6" key="1">
    <citation type="submission" date="2020-06" db="EMBL/GenBank/DDBJ databases">
        <title>A chromosome-scale genome assembly of Talaromyces rugulosus W13939.</title>
        <authorList>
            <person name="Wang B."/>
            <person name="Guo L."/>
            <person name="Ye K."/>
            <person name="Wang L."/>
        </authorList>
    </citation>
    <scope>NUCLEOTIDE SEQUENCE [LARGE SCALE GENOMIC DNA]</scope>
    <source>
        <strain evidence="6">W13939</strain>
    </source>
</reference>
<organism evidence="5 6">
    <name type="scientific">Talaromyces rugulosus</name>
    <name type="common">Penicillium rugulosum</name>
    <dbReference type="NCBI Taxonomy" id="121627"/>
    <lineage>
        <taxon>Eukaryota</taxon>
        <taxon>Fungi</taxon>
        <taxon>Dikarya</taxon>
        <taxon>Ascomycota</taxon>
        <taxon>Pezizomycotina</taxon>
        <taxon>Eurotiomycetes</taxon>
        <taxon>Eurotiomycetidae</taxon>
        <taxon>Eurotiales</taxon>
        <taxon>Trichocomaceae</taxon>
        <taxon>Talaromyces</taxon>
        <taxon>Talaromyces sect. Islandici</taxon>
    </lineage>
</organism>
<dbReference type="OrthoDB" id="771136at2759"/>
<keyword evidence="3" id="KW-0732">Signal</keyword>
<evidence type="ECO:0000313" key="6">
    <source>
        <dbReference type="Proteomes" id="UP000509510"/>
    </source>
</evidence>
<feature type="signal peptide" evidence="3">
    <location>
        <begin position="1"/>
        <end position="17"/>
    </location>
</feature>
<dbReference type="PANTHER" id="PTHR47965">
    <property type="entry name" value="ASPARTYL PROTEASE-RELATED"/>
    <property type="match status" value="1"/>
</dbReference>
<dbReference type="PROSITE" id="PS51767">
    <property type="entry name" value="PEPTIDASE_A1"/>
    <property type="match status" value="1"/>
</dbReference>
<dbReference type="Gene3D" id="2.40.70.10">
    <property type="entry name" value="Acid Proteases"/>
    <property type="match status" value="2"/>
</dbReference>
<keyword evidence="6" id="KW-1185">Reference proteome</keyword>
<evidence type="ECO:0000256" key="1">
    <source>
        <dbReference type="ARBA" id="ARBA00007447"/>
    </source>
</evidence>
<accession>A0A7H8QUN1</accession>
<dbReference type="GO" id="GO:0009277">
    <property type="term" value="C:fungal-type cell wall"/>
    <property type="evidence" value="ECO:0007669"/>
    <property type="project" value="TreeGrafter"/>
</dbReference>
<name>A0A7H8QUN1_TALRU</name>
<dbReference type="GO" id="GO:0005576">
    <property type="term" value="C:extracellular region"/>
    <property type="evidence" value="ECO:0007669"/>
    <property type="project" value="TreeGrafter"/>
</dbReference>
<proteinExistence type="inferred from homology"/>
<dbReference type="GeneID" id="55992340"/>
<dbReference type="GO" id="GO:0031505">
    <property type="term" value="P:fungal-type cell wall organization"/>
    <property type="evidence" value="ECO:0007669"/>
    <property type="project" value="TreeGrafter"/>
</dbReference>
<dbReference type="GO" id="GO:0004190">
    <property type="term" value="F:aspartic-type endopeptidase activity"/>
    <property type="evidence" value="ECO:0007669"/>
    <property type="project" value="InterPro"/>
</dbReference>
<comment type="similarity">
    <text evidence="1">Belongs to the peptidase A1 family.</text>
</comment>
<sequence length="454" mass="49244">MRSLWITALWGLQTTCAYSTNFPLVHRDNPSVLHASLEQQRETSDLQKRDGPVQAPLAWYRGVVINITMGTPPQLMSLPVDIADHHFSLVNWYNPQVSTTYQGDYWYQSANDTMGIGSTQIKEFNFDSYYPEAVIGIGPGNHSLPYSLVDYGVIKSPSFSIWCDDLQTGEGSILFGGVNSAKYHGPLQAFSFDPASSLSIPLKEITIQLGANGSAVPGNSSTSKTFSMPDKPLRLQTFTEYREAMGFSFLPADIANQTYSYFNISGPDSDPMQQNYLGSLPCNRTDTENYTVSLTFGNITVSYPWEELIIPIRRVFDSGAVEDVCYFAIGRGKETSDYDYGYYIPGGPGAVLDYAGILGTVLMSRLYIAVDYDNNLIGVAPLNENPGPDNILEIGTGTELPDAVGDFPATNTPYIAPSVNSSTSSGLAALRTAPPSAQKHVVAALGAAALFAGL</sequence>
<dbReference type="PANTHER" id="PTHR47965:SF101">
    <property type="entry name" value="HYPOTHETICAL ASPARTYL PROTEASE (EUROFUNG)-RELATED"/>
    <property type="match status" value="1"/>
</dbReference>
<dbReference type="InterPro" id="IPR021109">
    <property type="entry name" value="Peptidase_aspartic_dom_sf"/>
</dbReference>
<dbReference type="InterPro" id="IPR001461">
    <property type="entry name" value="Aspartic_peptidase_A1"/>
</dbReference>
<dbReference type="InterPro" id="IPR033121">
    <property type="entry name" value="PEPTIDASE_A1"/>
</dbReference>
<dbReference type="RefSeq" id="XP_035343900.1">
    <property type="nucleotide sequence ID" value="XM_035488007.1"/>
</dbReference>
<feature type="domain" description="Peptidase A1" evidence="4">
    <location>
        <begin position="1"/>
        <end position="380"/>
    </location>
</feature>
<gene>
    <name evidence="5" type="ORF">TRUGW13939_04841</name>
</gene>
<evidence type="ECO:0000259" key="4">
    <source>
        <dbReference type="PROSITE" id="PS51767"/>
    </source>
</evidence>
<dbReference type="GO" id="GO:0006508">
    <property type="term" value="P:proteolysis"/>
    <property type="evidence" value="ECO:0007669"/>
    <property type="project" value="InterPro"/>
</dbReference>
<dbReference type="KEGG" id="trg:TRUGW13939_04841"/>
<dbReference type="Pfam" id="PF00026">
    <property type="entry name" value="Asp"/>
    <property type="match status" value="1"/>
</dbReference>
<dbReference type="EMBL" id="CP055899">
    <property type="protein sequence ID" value="QKX57722.1"/>
    <property type="molecule type" value="Genomic_DNA"/>
</dbReference>
<dbReference type="Proteomes" id="UP000509510">
    <property type="component" value="Chromosome II"/>
</dbReference>
<evidence type="ECO:0000256" key="3">
    <source>
        <dbReference type="SAM" id="SignalP"/>
    </source>
</evidence>
<evidence type="ECO:0000256" key="2">
    <source>
        <dbReference type="ARBA" id="ARBA00022801"/>
    </source>
</evidence>
<dbReference type="AlphaFoldDB" id="A0A7H8QUN1"/>
<feature type="chain" id="PRO_5028876260" description="Peptidase A1 domain-containing protein" evidence="3">
    <location>
        <begin position="18"/>
        <end position="454"/>
    </location>
</feature>